<evidence type="ECO:0000259" key="1">
    <source>
        <dbReference type="Pfam" id="PF21294"/>
    </source>
</evidence>
<dbReference type="PANTHER" id="PTHR40124:SF1">
    <property type="entry name" value="DISAGGREGATASE RELATED REPEAT PROTEIN"/>
    <property type="match status" value="1"/>
</dbReference>
<dbReference type="Gene3D" id="2.60.120.200">
    <property type="match status" value="1"/>
</dbReference>
<dbReference type="Pfam" id="PF21294">
    <property type="entry name" value="Polysacc_lyase_14"/>
    <property type="match status" value="1"/>
</dbReference>
<reference evidence="2 3" key="1">
    <citation type="journal article" date="2018" name="Front. Microbiol.">
        <title>Prospects for Fungal Bioremediation of Acidic Radioactive Waste Sites: Characterization and Genome Sequence of Rhodotorula taiwanensis MD1149.</title>
        <authorList>
            <person name="Tkavc R."/>
            <person name="Matrosova V.Y."/>
            <person name="Grichenko O.E."/>
            <person name="Gostincar C."/>
            <person name="Volpe R.P."/>
            <person name="Klimenkova P."/>
            <person name="Gaidamakova E.K."/>
            <person name="Zhou C.E."/>
            <person name="Stewart B.J."/>
            <person name="Lyman M.G."/>
            <person name="Malfatti S.A."/>
            <person name="Rubinfeld B."/>
            <person name="Courtot M."/>
            <person name="Singh J."/>
            <person name="Dalgard C.L."/>
            <person name="Hamilton T."/>
            <person name="Frey K.G."/>
            <person name="Gunde-Cimerman N."/>
            <person name="Dugan L."/>
            <person name="Daly M.J."/>
        </authorList>
    </citation>
    <scope>NUCLEOTIDE SEQUENCE [LARGE SCALE GENOMIC DNA]</scope>
    <source>
        <strain evidence="2 3">MD1149</strain>
    </source>
</reference>
<organism evidence="2 3">
    <name type="scientific">Rhodotorula taiwanensis</name>
    <dbReference type="NCBI Taxonomy" id="741276"/>
    <lineage>
        <taxon>Eukaryota</taxon>
        <taxon>Fungi</taxon>
        <taxon>Dikarya</taxon>
        <taxon>Basidiomycota</taxon>
        <taxon>Pucciniomycotina</taxon>
        <taxon>Microbotryomycetes</taxon>
        <taxon>Sporidiobolales</taxon>
        <taxon>Sporidiobolaceae</taxon>
        <taxon>Rhodotorula</taxon>
    </lineage>
</organism>
<dbReference type="Proteomes" id="UP000237144">
    <property type="component" value="Unassembled WGS sequence"/>
</dbReference>
<proteinExistence type="predicted"/>
<comment type="caution">
    <text evidence="2">The sequence shown here is derived from an EMBL/GenBank/DDBJ whole genome shotgun (WGS) entry which is preliminary data.</text>
</comment>
<protein>
    <recommendedName>
        <fullName evidence="1">Polysaccharide lyase 14 domain-containing protein</fullName>
    </recommendedName>
</protein>
<dbReference type="PANTHER" id="PTHR40124">
    <property type="match status" value="1"/>
</dbReference>
<evidence type="ECO:0000313" key="2">
    <source>
        <dbReference type="EMBL" id="POY76228.1"/>
    </source>
</evidence>
<dbReference type="EMBL" id="PJQD01000005">
    <property type="protein sequence ID" value="POY76228.1"/>
    <property type="molecule type" value="Genomic_DNA"/>
</dbReference>
<dbReference type="AlphaFoldDB" id="A0A2S5BHH6"/>
<dbReference type="OrthoDB" id="2395160at2759"/>
<dbReference type="InterPro" id="IPR048958">
    <property type="entry name" value="Polysacc_lyase_14"/>
</dbReference>
<sequence length="353" mass="36476">MSSLSSQLTLPHTLASGPASLAAAFGLSSFVYAPSPPASASNATAFLTQSWHAGSVSGAANLALSSDPFGTGNTTVAVHYPKGTRDGAQFTIPAFHRAQAPVQTAVLTYEVAFDPTFDWVKGGKLPGLYGAAPNATAICTGGNHEPDCFSARLMWRNRGIGEVYAYVPSYQGFCQQSDVLCGDEYGTSLSRGSFSFARGGWTRITQLVSLNTPGFANGVVVLYANDTLALAQTGIIFRTRQNVTLTSVLFSTFFGGSSDSYNSDGGTSYFRNFGVWYGPSSSNTTGPAVNATFGSIGSAPTASSPSSSTGSTSSPLHSSSSARASAATATTSSNASSLWLALMLVLVASMLRI</sequence>
<evidence type="ECO:0000313" key="3">
    <source>
        <dbReference type="Proteomes" id="UP000237144"/>
    </source>
</evidence>
<accession>A0A2S5BHH6</accession>
<name>A0A2S5BHH6_9BASI</name>
<feature type="domain" description="Polysaccharide lyase 14" evidence="1">
    <location>
        <begin position="73"/>
        <end position="273"/>
    </location>
</feature>
<gene>
    <name evidence="2" type="ORF">BMF94_0423</name>
</gene>
<keyword evidence="3" id="KW-1185">Reference proteome</keyword>